<feature type="transmembrane region" description="Helical" evidence="7">
    <location>
        <begin position="365"/>
        <end position="384"/>
    </location>
</feature>
<gene>
    <name evidence="9" type="ORF">SEMRO_652_G181860.1</name>
</gene>
<evidence type="ECO:0000259" key="8">
    <source>
        <dbReference type="PROSITE" id="PS50156"/>
    </source>
</evidence>
<proteinExistence type="inferred from homology"/>
<dbReference type="SUPFAM" id="SSF82866">
    <property type="entry name" value="Multidrug efflux transporter AcrB transmembrane domain"/>
    <property type="match status" value="2"/>
</dbReference>
<dbReference type="OrthoDB" id="193905at2759"/>
<feature type="transmembrane region" description="Helical" evidence="7">
    <location>
        <begin position="496"/>
        <end position="519"/>
    </location>
</feature>
<keyword evidence="5" id="KW-0325">Glycoprotein</keyword>
<evidence type="ECO:0000256" key="6">
    <source>
        <dbReference type="ARBA" id="ARBA00038046"/>
    </source>
</evidence>
<feature type="transmembrane region" description="Helical" evidence="7">
    <location>
        <begin position="470"/>
        <end position="490"/>
    </location>
</feature>
<feature type="transmembrane region" description="Helical" evidence="7">
    <location>
        <begin position="33"/>
        <end position="50"/>
    </location>
</feature>
<name>A0A9N8E9D3_9STRA</name>
<comment type="similarity">
    <text evidence="6">Belongs to the dispatched family.</text>
</comment>
<dbReference type="AlphaFoldDB" id="A0A9N8E9D3"/>
<comment type="caution">
    <text evidence="9">The sequence shown here is derived from an EMBL/GenBank/DDBJ whole genome shotgun (WGS) entry which is preliminary data.</text>
</comment>
<feature type="transmembrane region" description="Helical" evidence="7">
    <location>
        <begin position="391"/>
        <end position="415"/>
    </location>
</feature>
<keyword evidence="4 7" id="KW-0472">Membrane</keyword>
<feature type="transmembrane region" description="Helical" evidence="7">
    <location>
        <begin position="421"/>
        <end position="444"/>
    </location>
</feature>
<evidence type="ECO:0000256" key="5">
    <source>
        <dbReference type="ARBA" id="ARBA00023180"/>
    </source>
</evidence>
<dbReference type="PANTHER" id="PTHR45951:SF3">
    <property type="entry name" value="PROTEIN DISPATCHED"/>
    <property type="match status" value="1"/>
</dbReference>
<sequence length="1038" mass="115233">MSTKNNENTAEEPPQVYNFWQRQAMRMARWRKTHFWVAFAISLGLSYVGFAHGDFSVTTEGGGWSSRGTLIADRQTQLMMVTEHEDVLFWGGDAAWEELINVVQPGWEETEDSDGRRLTESETININSIVTSTHNYRQAFPMISTDNALMDFLARRLQEDTSGVLDGCDTAWYTDGRLTNDTRLWPVWKVTTPTNSALHPEILRELCEAEEETQRLLEEKGLCFGCEESASRKCLPPHGLPLYARMIVPDGLSLDCQELANAWMPYQAETEADWKVCVEYIEANPSGSEADYAQYCNQYFYTSLLDEFFDSTGYVEYTSSIFATDDEMVDELYKLVDSFSKGGERIEGAYDTQYEDFVGLLADGAVGMDMLLATGSALVTAVAIMVHTKSLFLTIVGLVQISFSFPLAYFVYHFICGFTFFPFLNFIGVFVVFAMGADHVFVAVDKWKNARLAMPGATTEEIAARALPDAASAMFLTTSTTACAFFGTAICPVAPVRLFSIFCGLLITFDYVLDVFLMFPCLCIYDGYRDSSNCCISCCCCRRTAADNDDLEIQDSSSEGEDETPLRTSLIRRILLGYYNLLHKIRWPLLAASAIAFIVCCIFASSLGLPNSSDVRVLKPSVEFEKRWAWGGKLLYEALEKKAGSEAFVIWGVQAADTGDHSNPESWSTLVLDDTFDPSTQAAQSYLKDYCPRFLAKEFASIPDDYECPINRFDTWLQTQSAAASSDSLYETYCAGASALPMDSNAFHACFTAWAQLEQETSVLSRNGVVEVMYFSFNSRVRYDSPNEALDSEWNMIEDWMNSDRNDNAPEEASNAFFSSHDFWWYDTNSNMFRTAYGSAAIALAAAGAIILISSRSLVMTLFSVLSIGYVLASVTAMMVAVGWDLGFLESICFAILIGVSVDFVIHFSHAYVALPGDVSRERRTKHALIDMGPSILAAAFTTLAGAMVMLFCVITFFTKFAMVLFFTIIQATIGSFVVFLTLTDCIGPREPTSTADRLIATCVGTSKTPSSPDTSVGKPSEADDIEITETARSATVY</sequence>
<dbReference type="PROSITE" id="PS50156">
    <property type="entry name" value="SSD"/>
    <property type="match status" value="1"/>
</dbReference>
<feature type="domain" description="SSD" evidence="8">
    <location>
        <begin position="393"/>
        <end position="524"/>
    </location>
</feature>
<feature type="transmembrane region" description="Helical" evidence="7">
    <location>
        <begin position="964"/>
        <end position="983"/>
    </location>
</feature>
<dbReference type="Pfam" id="PF12349">
    <property type="entry name" value="Sterol-sensing"/>
    <property type="match status" value="1"/>
</dbReference>
<keyword evidence="2 7" id="KW-0812">Transmembrane</keyword>
<evidence type="ECO:0000256" key="2">
    <source>
        <dbReference type="ARBA" id="ARBA00022692"/>
    </source>
</evidence>
<accession>A0A9N8E9D3</accession>
<comment type="subcellular location">
    <subcellularLocation>
        <location evidence="1">Membrane</location>
        <topology evidence="1">Multi-pass membrane protein</topology>
    </subcellularLocation>
</comment>
<evidence type="ECO:0000256" key="3">
    <source>
        <dbReference type="ARBA" id="ARBA00022989"/>
    </source>
</evidence>
<evidence type="ECO:0000256" key="4">
    <source>
        <dbReference type="ARBA" id="ARBA00023136"/>
    </source>
</evidence>
<evidence type="ECO:0000256" key="1">
    <source>
        <dbReference type="ARBA" id="ARBA00004141"/>
    </source>
</evidence>
<dbReference type="Proteomes" id="UP001153069">
    <property type="component" value="Unassembled WGS sequence"/>
</dbReference>
<evidence type="ECO:0000256" key="7">
    <source>
        <dbReference type="SAM" id="Phobius"/>
    </source>
</evidence>
<feature type="transmembrane region" description="Helical" evidence="7">
    <location>
        <begin position="836"/>
        <end position="853"/>
    </location>
</feature>
<dbReference type="GO" id="GO:0022857">
    <property type="term" value="F:transmembrane transporter activity"/>
    <property type="evidence" value="ECO:0007669"/>
    <property type="project" value="TreeGrafter"/>
</dbReference>
<keyword evidence="10" id="KW-1185">Reference proteome</keyword>
<feature type="transmembrane region" description="Helical" evidence="7">
    <location>
        <begin position="589"/>
        <end position="609"/>
    </location>
</feature>
<dbReference type="InterPro" id="IPR053958">
    <property type="entry name" value="HMGCR/SNAP/NPC1-like_SSD"/>
</dbReference>
<organism evidence="9 10">
    <name type="scientific">Seminavis robusta</name>
    <dbReference type="NCBI Taxonomy" id="568900"/>
    <lineage>
        <taxon>Eukaryota</taxon>
        <taxon>Sar</taxon>
        <taxon>Stramenopiles</taxon>
        <taxon>Ochrophyta</taxon>
        <taxon>Bacillariophyta</taxon>
        <taxon>Bacillariophyceae</taxon>
        <taxon>Bacillariophycidae</taxon>
        <taxon>Naviculales</taxon>
        <taxon>Naviculaceae</taxon>
        <taxon>Seminavis</taxon>
    </lineage>
</organism>
<evidence type="ECO:0000313" key="10">
    <source>
        <dbReference type="Proteomes" id="UP001153069"/>
    </source>
</evidence>
<dbReference type="InterPro" id="IPR000731">
    <property type="entry name" value="SSD"/>
</dbReference>
<protein>
    <submittedName>
        <fullName evidence="9">Dispatched homolog 1</fullName>
    </submittedName>
</protein>
<dbReference type="EMBL" id="CAICTM010000651">
    <property type="protein sequence ID" value="CAB9514430.1"/>
    <property type="molecule type" value="Genomic_DNA"/>
</dbReference>
<dbReference type="InterPro" id="IPR052081">
    <property type="entry name" value="Dispatched_Hh_regulator"/>
</dbReference>
<reference evidence="9" key="1">
    <citation type="submission" date="2020-06" db="EMBL/GenBank/DDBJ databases">
        <authorList>
            <consortium name="Plant Systems Biology data submission"/>
        </authorList>
    </citation>
    <scope>NUCLEOTIDE SEQUENCE</scope>
    <source>
        <strain evidence="9">D6</strain>
    </source>
</reference>
<evidence type="ECO:0000313" key="9">
    <source>
        <dbReference type="EMBL" id="CAB9514430.1"/>
    </source>
</evidence>
<dbReference type="Gene3D" id="1.20.1640.10">
    <property type="entry name" value="Multidrug efflux transporter AcrB transmembrane domain"/>
    <property type="match status" value="2"/>
</dbReference>
<feature type="transmembrane region" description="Helical" evidence="7">
    <location>
        <begin position="860"/>
        <end position="882"/>
    </location>
</feature>
<dbReference type="PANTHER" id="PTHR45951">
    <property type="entry name" value="PROTEIN DISPATCHED-RELATED"/>
    <property type="match status" value="1"/>
</dbReference>
<feature type="transmembrane region" description="Helical" evidence="7">
    <location>
        <begin position="936"/>
        <end position="958"/>
    </location>
</feature>
<feature type="transmembrane region" description="Helical" evidence="7">
    <location>
        <begin position="888"/>
        <end position="915"/>
    </location>
</feature>
<keyword evidence="3 7" id="KW-1133">Transmembrane helix</keyword>
<dbReference type="GO" id="GO:0016020">
    <property type="term" value="C:membrane"/>
    <property type="evidence" value="ECO:0007669"/>
    <property type="project" value="UniProtKB-SubCell"/>
</dbReference>
<dbReference type="GO" id="GO:0007224">
    <property type="term" value="P:smoothened signaling pathway"/>
    <property type="evidence" value="ECO:0007669"/>
    <property type="project" value="TreeGrafter"/>
</dbReference>